<evidence type="ECO:0000256" key="1">
    <source>
        <dbReference type="SAM" id="MobiDB-lite"/>
    </source>
</evidence>
<dbReference type="GeneID" id="36409797"/>
<name>A0A0N7L6B5_PLAHL</name>
<proteinExistence type="predicted"/>
<evidence type="ECO:0000313" key="2">
    <source>
        <dbReference type="EMBL" id="CEG43811.1"/>
    </source>
</evidence>
<reference evidence="3" key="1">
    <citation type="submission" date="2014-09" db="EMBL/GenBank/DDBJ databases">
        <authorList>
            <person name="Sharma Rahul"/>
            <person name="Thines Marco"/>
        </authorList>
    </citation>
    <scope>NUCLEOTIDE SEQUENCE [LARGE SCALE GENOMIC DNA]</scope>
</reference>
<dbReference type="EMBL" id="CCYD01000810">
    <property type="protein sequence ID" value="CEG43811.1"/>
    <property type="molecule type" value="Genomic_DNA"/>
</dbReference>
<dbReference type="RefSeq" id="XP_024580180.1">
    <property type="nucleotide sequence ID" value="XM_024729843.2"/>
</dbReference>
<accession>A0A0N7L6B5</accession>
<dbReference type="AlphaFoldDB" id="A0A0N7L6B5"/>
<keyword evidence="3" id="KW-1185">Reference proteome</keyword>
<evidence type="ECO:0000313" key="3">
    <source>
        <dbReference type="Proteomes" id="UP000054928"/>
    </source>
</evidence>
<organism evidence="2 3">
    <name type="scientific">Plasmopara halstedii</name>
    <name type="common">Downy mildew of sunflower</name>
    <dbReference type="NCBI Taxonomy" id="4781"/>
    <lineage>
        <taxon>Eukaryota</taxon>
        <taxon>Sar</taxon>
        <taxon>Stramenopiles</taxon>
        <taxon>Oomycota</taxon>
        <taxon>Peronosporomycetes</taxon>
        <taxon>Peronosporales</taxon>
        <taxon>Peronosporaceae</taxon>
        <taxon>Plasmopara</taxon>
    </lineage>
</organism>
<feature type="region of interest" description="Disordered" evidence="1">
    <location>
        <begin position="40"/>
        <end position="61"/>
    </location>
</feature>
<dbReference type="Proteomes" id="UP000054928">
    <property type="component" value="Unassembled WGS sequence"/>
</dbReference>
<sequence>MIIKCKNVEHFIKSHDCCKMALILSLRLAHYPNPLLTELEKSRQNKGTRRKQGDASAKLIT</sequence>
<protein>
    <submittedName>
        <fullName evidence="2">Uncharacterized protein</fullName>
    </submittedName>
</protein>